<feature type="region of interest" description="Disordered" evidence="3">
    <location>
        <begin position="264"/>
        <end position="284"/>
    </location>
</feature>
<evidence type="ECO:0000313" key="5">
    <source>
        <dbReference type="EMBL" id="VAW01335.1"/>
    </source>
</evidence>
<name>A0A3B0S4Q7_9ZZZZ</name>
<feature type="compositionally biased region" description="Polar residues" evidence="3">
    <location>
        <begin position="272"/>
        <end position="284"/>
    </location>
</feature>
<proteinExistence type="predicted"/>
<gene>
    <name evidence="5" type="ORF">MNBD_ALPHA04-1560</name>
</gene>
<dbReference type="AlphaFoldDB" id="A0A3B0S4Q7"/>
<keyword evidence="1 5" id="KW-0489">Methyltransferase</keyword>
<protein>
    <submittedName>
        <fullName evidence="5">SAM-dependent methyltransferase, BioC-like</fullName>
    </submittedName>
</protein>
<dbReference type="PANTHER" id="PTHR13090">
    <property type="entry name" value="ARGININE-HYDROXYLASE NDUFAF5, MITOCHONDRIAL"/>
    <property type="match status" value="1"/>
</dbReference>
<evidence type="ECO:0000256" key="2">
    <source>
        <dbReference type="ARBA" id="ARBA00022679"/>
    </source>
</evidence>
<dbReference type="Gene3D" id="3.40.50.150">
    <property type="entry name" value="Vaccinia Virus protein VP39"/>
    <property type="match status" value="1"/>
</dbReference>
<dbReference type="InterPro" id="IPR013216">
    <property type="entry name" value="Methyltransf_11"/>
</dbReference>
<organism evidence="5">
    <name type="scientific">hydrothermal vent metagenome</name>
    <dbReference type="NCBI Taxonomy" id="652676"/>
    <lineage>
        <taxon>unclassified sequences</taxon>
        <taxon>metagenomes</taxon>
        <taxon>ecological metagenomes</taxon>
    </lineage>
</organism>
<dbReference type="GO" id="GO:0032259">
    <property type="term" value="P:methylation"/>
    <property type="evidence" value="ECO:0007669"/>
    <property type="project" value="UniProtKB-KW"/>
</dbReference>
<accession>A0A3B0S4Q7</accession>
<feature type="domain" description="Methyltransferase type 11" evidence="4">
    <location>
        <begin position="85"/>
        <end position="139"/>
    </location>
</feature>
<evidence type="ECO:0000259" key="4">
    <source>
        <dbReference type="Pfam" id="PF08241"/>
    </source>
</evidence>
<dbReference type="SUPFAM" id="SSF53335">
    <property type="entry name" value="S-adenosyl-L-methionine-dependent methyltransferases"/>
    <property type="match status" value="1"/>
</dbReference>
<dbReference type="Pfam" id="PF08241">
    <property type="entry name" value="Methyltransf_11"/>
    <property type="match status" value="1"/>
</dbReference>
<evidence type="ECO:0000256" key="3">
    <source>
        <dbReference type="SAM" id="MobiDB-lite"/>
    </source>
</evidence>
<reference evidence="5" key="1">
    <citation type="submission" date="2018-06" db="EMBL/GenBank/DDBJ databases">
        <authorList>
            <person name="Zhirakovskaya E."/>
        </authorList>
    </citation>
    <scope>NUCLEOTIDE SEQUENCE</scope>
</reference>
<dbReference type="EMBL" id="UOEF01000323">
    <property type="protein sequence ID" value="VAW01335.1"/>
    <property type="molecule type" value="Genomic_DNA"/>
</dbReference>
<evidence type="ECO:0000256" key="1">
    <source>
        <dbReference type="ARBA" id="ARBA00022603"/>
    </source>
</evidence>
<dbReference type="PANTHER" id="PTHR13090:SF1">
    <property type="entry name" value="ARGININE-HYDROXYLASE NDUFAF5, MITOCHONDRIAL"/>
    <property type="match status" value="1"/>
</dbReference>
<dbReference type="GO" id="GO:0008757">
    <property type="term" value="F:S-adenosylmethionine-dependent methyltransferase activity"/>
    <property type="evidence" value="ECO:0007669"/>
    <property type="project" value="InterPro"/>
</dbReference>
<dbReference type="InterPro" id="IPR029063">
    <property type="entry name" value="SAM-dependent_MTases_sf"/>
</dbReference>
<sequence>MAEPVKQSEIFDRKRRRLVRDRSYRRTGGHNFLMQIMSDEILDRLNLVKRNFSKALLIGQISDGFRLQLSERKIATVTAESGSMHVQDRGGIQCDEDRIPFADHSFDLVININTLDTVNDLPGALALTRRILKPDGFFLASVIGAGSLSSLKAVLIEAEGDKIAPHIHPQIDVRTLGDLMTRAGLTLPVTDVDKLRLRYPSLKRLVDDLRDIGGTNILADATDSISKAAYNKAKKLFRDNADAEGKTEEILEIIYLCGWAPHPDQPKPTRRGSAQTSLKSALKS</sequence>
<dbReference type="InterPro" id="IPR050602">
    <property type="entry name" value="Malonyl-ACP_OMT"/>
</dbReference>
<keyword evidence="2 5" id="KW-0808">Transferase</keyword>